<dbReference type="InterPro" id="IPR036259">
    <property type="entry name" value="MFS_trans_sf"/>
</dbReference>
<feature type="transmembrane region" description="Helical" evidence="6">
    <location>
        <begin position="55"/>
        <end position="75"/>
    </location>
</feature>
<reference evidence="9" key="1">
    <citation type="journal article" date="2019" name="Int. J. Syst. Evol. Microbiol.">
        <title>The Global Catalogue of Microorganisms (GCM) 10K type strain sequencing project: providing services to taxonomists for standard genome sequencing and annotation.</title>
        <authorList>
            <consortium name="The Broad Institute Genomics Platform"/>
            <consortium name="The Broad Institute Genome Sequencing Center for Infectious Disease"/>
            <person name="Wu L."/>
            <person name="Ma J."/>
        </authorList>
    </citation>
    <scope>NUCLEOTIDE SEQUENCE [LARGE SCALE GENOMIC DNA]</scope>
    <source>
        <strain evidence="9">CGMCC 1.12923</strain>
    </source>
</reference>
<dbReference type="SUPFAM" id="SSF103473">
    <property type="entry name" value="MFS general substrate transporter"/>
    <property type="match status" value="1"/>
</dbReference>
<gene>
    <name evidence="8" type="ORF">GCM10011357_04510</name>
</gene>
<evidence type="ECO:0000256" key="6">
    <source>
        <dbReference type="SAM" id="Phobius"/>
    </source>
</evidence>
<evidence type="ECO:0000256" key="4">
    <source>
        <dbReference type="ARBA" id="ARBA00022989"/>
    </source>
</evidence>
<accession>A0ABQ1QYE0</accession>
<evidence type="ECO:0000256" key="1">
    <source>
        <dbReference type="ARBA" id="ARBA00004651"/>
    </source>
</evidence>
<evidence type="ECO:0000313" key="8">
    <source>
        <dbReference type="EMBL" id="GGD51688.1"/>
    </source>
</evidence>
<protein>
    <recommendedName>
        <fullName evidence="7">Major facilitator superfamily (MFS) profile domain-containing protein</fullName>
    </recommendedName>
</protein>
<feature type="domain" description="Major facilitator superfamily (MFS) profile" evidence="7">
    <location>
        <begin position="14"/>
        <end position="387"/>
    </location>
</feature>
<evidence type="ECO:0000256" key="2">
    <source>
        <dbReference type="ARBA" id="ARBA00022475"/>
    </source>
</evidence>
<feature type="transmembrane region" description="Helical" evidence="6">
    <location>
        <begin position="139"/>
        <end position="158"/>
    </location>
</feature>
<feature type="transmembrane region" description="Helical" evidence="6">
    <location>
        <begin position="164"/>
        <end position="185"/>
    </location>
</feature>
<keyword evidence="9" id="KW-1185">Reference proteome</keyword>
<keyword evidence="2" id="KW-1003">Cell membrane</keyword>
<dbReference type="InterPro" id="IPR050189">
    <property type="entry name" value="MFS_Efflux_Transporters"/>
</dbReference>
<comment type="caution">
    <text evidence="8">The sequence shown here is derived from an EMBL/GenBank/DDBJ whole genome shotgun (WGS) entry which is preliminary data.</text>
</comment>
<proteinExistence type="predicted"/>
<sequence length="389" mass="42038">MLSQSMSDSITPAMSRVAYAGILMVAMMGAAVTILMPLVVGAFSDSGAFSQQQVGFLTAADVAGILLSSMSAFFWVRRCHWQRWMQISLLLFIGMNLLTLFTSLFPALLLVRFLAGIGCGIGYSIALAALGDRTNPDKAFGAMVTVQVVFGTVGFWVLPHITSVWGYQGLFQFFNLFLLLALTLVSISSPADENKKTQSLPPFGRIYLPVLFVFLGVVAYYFAQGTVWAYLERIGVAAGLSVAEVGAILGWGFAISACGSVLAAKFVAMMGRNFSLWLTAVLQLGCLLALYLMAQPHIWLIYALATVVYQIFWSFIIPIMMGIFSDADKSGRLIVFCVTAFKVGLVIGPPVAAAVVSHFGVIHVLWLGAVAIVLSVMLLHLANNRTRSK</sequence>
<keyword evidence="5 6" id="KW-0472">Membrane</keyword>
<dbReference type="InterPro" id="IPR020846">
    <property type="entry name" value="MFS_dom"/>
</dbReference>
<dbReference type="Gene3D" id="1.20.1250.20">
    <property type="entry name" value="MFS general substrate transporter like domains"/>
    <property type="match status" value="2"/>
</dbReference>
<dbReference type="EMBL" id="BMGJ01000001">
    <property type="protein sequence ID" value="GGD51688.1"/>
    <property type="molecule type" value="Genomic_DNA"/>
</dbReference>
<feature type="transmembrane region" description="Helical" evidence="6">
    <location>
        <begin position="206"/>
        <end position="223"/>
    </location>
</feature>
<feature type="transmembrane region" description="Helical" evidence="6">
    <location>
        <begin position="361"/>
        <end position="382"/>
    </location>
</feature>
<feature type="transmembrane region" description="Helical" evidence="6">
    <location>
        <begin position="299"/>
        <end position="321"/>
    </location>
</feature>
<feature type="transmembrane region" description="Helical" evidence="6">
    <location>
        <begin position="333"/>
        <end position="355"/>
    </location>
</feature>
<dbReference type="InterPro" id="IPR011701">
    <property type="entry name" value="MFS"/>
</dbReference>
<feature type="transmembrane region" description="Helical" evidence="6">
    <location>
        <begin position="87"/>
        <end position="105"/>
    </location>
</feature>
<keyword evidence="4 6" id="KW-1133">Transmembrane helix</keyword>
<evidence type="ECO:0000256" key="3">
    <source>
        <dbReference type="ARBA" id="ARBA00022692"/>
    </source>
</evidence>
<dbReference type="Proteomes" id="UP000614272">
    <property type="component" value="Unassembled WGS sequence"/>
</dbReference>
<evidence type="ECO:0000259" key="7">
    <source>
        <dbReference type="PROSITE" id="PS50850"/>
    </source>
</evidence>
<dbReference type="PROSITE" id="PS50850">
    <property type="entry name" value="MFS"/>
    <property type="match status" value="1"/>
</dbReference>
<dbReference type="PANTHER" id="PTHR43124:SF10">
    <property type="entry name" value="PURINE EFFLUX PUMP PBUE"/>
    <property type="match status" value="1"/>
</dbReference>
<evidence type="ECO:0000256" key="5">
    <source>
        <dbReference type="ARBA" id="ARBA00023136"/>
    </source>
</evidence>
<keyword evidence="3 6" id="KW-0812">Transmembrane</keyword>
<organism evidence="8 9">
    <name type="scientific">Lacimicrobium alkaliphilum</name>
    <dbReference type="NCBI Taxonomy" id="1526571"/>
    <lineage>
        <taxon>Bacteria</taxon>
        <taxon>Pseudomonadati</taxon>
        <taxon>Pseudomonadota</taxon>
        <taxon>Gammaproteobacteria</taxon>
        <taxon>Alteromonadales</taxon>
        <taxon>Alteromonadaceae</taxon>
        <taxon>Lacimicrobium</taxon>
    </lineage>
</organism>
<evidence type="ECO:0000313" key="9">
    <source>
        <dbReference type="Proteomes" id="UP000614272"/>
    </source>
</evidence>
<feature type="transmembrane region" description="Helical" evidence="6">
    <location>
        <begin position="21"/>
        <end position="43"/>
    </location>
</feature>
<feature type="transmembrane region" description="Helical" evidence="6">
    <location>
        <begin position="111"/>
        <end position="130"/>
    </location>
</feature>
<feature type="transmembrane region" description="Helical" evidence="6">
    <location>
        <begin position="235"/>
        <end position="262"/>
    </location>
</feature>
<dbReference type="PANTHER" id="PTHR43124">
    <property type="entry name" value="PURINE EFFLUX PUMP PBUE"/>
    <property type="match status" value="1"/>
</dbReference>
<name>A0ABQ1QYE0_9ALTE</name>
<comment type="subcellular location">
    <subcellularLocation>
        <location evidence="1">Cell membrane</location>
        <topology evidence="1">Multi-pass membrane protein</topology>
    </subcellularLocation>
</comment>
<dbReference type="Pfam" id="PF07690">
    <property type="entry name" value="MFS_1"/>
    <property type="match status" value="1"/>
</dbReference>
<feature type="transmembrane region" description="Helical" evidence="6">
    <location>
        <begin position="274"/>
        <end position="293"/>
    </location>
</feature>